<evidence type="ECO:0000313" key="2">
    <source>
        <dbReference type="Proteomes" id="UP000760860"/>
    </source>
</evidence>
<gene>
    <name evidence="1" type="ORF">PC129_g25274</name>
</gene>
<dbReference type="EMBL" id="RCMV01005496">
    <property type="protein sequence ID" value="KAG3185786.1"/>
    <property type="molecule type" value="Genomic_DNA"/>
</dbReference>
<feature type="non-terminal residue" evidence="1">
    <location>
        <position position="202"/>
    </location>
</feature>
<dbReference type="AlphaFoldDB" id="A0A8T1GPR3"/>
<dbReference type="InterPro" id="IPR011990">
    <property type="entry name" value="TPR-like_helical_dom_sf"/>
</dbReference>
<name>A0A8T1GPR3_9STRA</name>
<comment type="caution">
    <text evidence="1">The sequence shown here is derived from an EMBL/GenBank/DDBJ whole genome shotgun (WGS) entry which is preliminary data.</text>
</comment>
<dbReference type="Gene3D" id="1.25.40.10">
    <property type="entry name" value="Tetratricopeptide repeat domain"/>
    <property type="match status" value="1"/>
</dbReference>
<evidence type="ECO:0000313" key="1">
    <source>
        <dbReference type="EMBL" id="KAG3185786.1"/>
    </source>
</evidence>
<reference evidence="1" key="1">
    <citation type="submission" date="2018-05" db="EMBL/GenBank/DDBJ databases">
        <title>Effector identification in a new, highly contiguous assembly of the strawberry crown rot pathogen Phytophthora cactorum.</title>
        <authorList>
            <person name="Armitage A.D."/>
            <person name="Nellist C.F."/>
            <person name="Bates H."/>
            <person name="Vickerstaff R.J."/>
            <person name="Harrison R.J."/>
        </authorList>
    </citation>
    <scope>NUCLEOTIDE SEQUENCE</scope>
    <source>
        <strain evidence="1">P421</strain>
    </source>
</reference>
<protein>
    <submittedName>
        <fullName evidence="1">Uncharacterized protein</fullName>
    </submittedName>
</protein>
<dbReference type="Proteomes" id="UP000760860">
    <property type="component" value="Unassembled WGS sequence"/>
</dbReference>
<accession>A0A8T1GPR3</accession>
<organism evidence="1 2">
    <name type="scientific">Phytophthora cactorum</name>
    <dbReference type="NCBI Taxonomy" id="29920"/>
    <lineage>
        <taxon>Eukaryota</taxon>
        <taxon>Sar</taxon>
        <taxon>Stramenopiles</taxon>
        <taxon>Oomycota</taxon>
        <taxon>Peronosporomycetes</taxon>
        <taxon>Peronosporales</taxon>
        <taxon>Peronosporaceae</taxon>
        <taxon>Phytophthora</taxon>
    </lineage>
</organism>
<sequence>SIELAHEIRDPLKALYLRHSLGATYAYSRNVDKAISLFEQISFIEYRPRGNVPTRQAYALAFQKLASLYKVEILHAGLKTPEAGEWSKRLERVQIQQSKHQHQDMPLNMVGSDINVAAIYLALFYRLLGRKKEADPLLRTLIMDSLAILSDDDAQNDEYALDNLLCLLIAADDIENARALSQSMRKLDVHALISTPVDSPVL</sequence>
<feature type="non-terminal residue" evidence="1">
    <location>
        <position position="1"/>
    </location>
</feature>
<proteinExistence type="predicted"/>